<evidence type="ECO:0000313" key="1">
    <source>
        <dbReference type="EMBL" id="AYV86665.1"/>
    </source>
</evidence>
<dbReference type="EMBL" id="MK072512">
    <property type="protein sequence ID" value="AYV86665.1"/>
    <property type="molecule type" value="Genomic_DNA"/>
</dbReference>
<accession>A0A3G5AHH9</accession>
<name>A0A3G5AHH9_9VIRU</name>
<organism evidence="1">
    <name type="scientific">Sylvanvirus sp</name>
    <dbReference type="NCBI Taxonomy" id="2487774"/>
    <lineage>
        <taxon>Viruses</taxon>
    </lineage>
</organism>
<gene>
    <name evidence="1" type="ORF">Sylvanvirus6_6</name>
</gene>
<sequence>MMVMPVPRAMWPYFVKFEQQLLIESKQDTSIGAPSSHESATARFRYYHQHETNDDEVKNTESEEEHSDPEIVTLDMGKKRKVLHQKTANGSHHSFQQSLHHLSADTIVPKLPKLQLPLRVYAKHGENKFEAIVYDIDEPSGSKTLIVANRKKKPRNRMFIRVVKVPGPSFQYLENTLYSNLSSATGKCQAGSTESGWTSWSVKTEKGLIAIGNFRAIEKSNGSGFIRSPTAHVVYRDVLARESLQTSEKILMMHTTEDLIALGYKDIADIPLETAYDKIMNGRIV</sequence>
<reference evidence="1" key="1">
    <citation type="submission" date="2018-10" db="EMBL/GenBank/DDBJ databases">
        <title>Hidden diversity of soil giant viruses.</title>
        <authorList>
            <person name="Schulz F."/>
            <person name="Alteio L."/>
            <person name="Goudeau D."/>
            <person name="Ryan E.M."/>
            <person name="Malmstrom R.R."/>
            <person name="Blanchard J."/>
            <person name="Woyke T."/>
        </authorList>
    </citation>
    <scope>NUCLEOTIDE SEQUENCE</scope>
    <source>
        <strain evidence="1">SYV1</strain>
    </source>
</reference>
<protein>
    <submittedName>
        <fullName evidence="1">Uncharacterized protein</fullName>
    </submittedName>
</protein>
<proteinExistence type="predicted"/>